<reference evidence="1" key="1">
    <citation type="submission" date="2006-05" db="EMBL/GenBank/DDBJ databases">
        <title>Complete sequence of chromosome 1 of Burkholderia cenocepacia AU 1054.</title>
        <authorList>
            <consortium name="US DOE Joint Genome Institute"/>
            <person name="Copeland A."/>
            <person name="Lucas S."/>
            <person name="Lapidus A."/>
            <person name="Barry K."/>
            <person name="Detter J.C."/>
            <person name="Glavina del Rio T."/>
            <person name="Hammon N."/>
            <person name="Israni S."/>
            <person name="Dalin E."/>
            <person name="Tice H."/>
            <person name="Pitluck S."/>
            <person name="Chain P."/>
            <person name="Malfatti S."/>
            <person name="Shin M."/>
            <person name="Vergez L."/>
            <person name="Schmutz J."/>
            <person name="Larimer F."/>
            <person name="Land M."/>
            <person name="Hauser L."/>
            <person name="Kyrpides N."/>
            <person name="Lykidis A."/>
            <person name="LiPuma J.J."/>
            <person name="Konstantinidis K."/>
            <person name="Tiedje J.M."/>
            <person name="Richardson P."/>
        </authorList>
    </citation>
    <scope>NUCLEOTIDE SEQUENCE [LARGE SCALE GENOMIC DNA]</scope>
    <source>
        <strain evidence="1">AU 1054</strain>
    </source>
</reference>
<proteinExistence type="predicted"/>
<gene>
    <name evidence="1" type="ordered locus">Bcen_2633</name>
</gene>
<dbReference type="AlphaFoldDB" id="A0A0H2XSQ9"/>
<protein>
    <submittedName>
        <fullName evidence="1">63 kDa protein</fullName>
    </submittedName>
</protein>
<dbReference type="HOGENOM" id="CLU_1632225_0_0_4"/>
<dbReference type="EMBL" id="CP000378">
    <property type="protein sequence ID" value="ABF77531.1"/>
    <property type="molecule type" value="Genomic_DNA"/>
</dbReference>
<name>A0A0H2XSQ9_BURO1</name>
<sequence>MLQVRHVHFREARRHPLRELREIRRGQQREQQAPGTDAAELRIERRDQPRLLEQRDQMHGEHRRARVARLQARELAFEIGVQRMRIDAARAQGERQIARRFVEQREEQMLQIDLVVAARQARARRTLGRVAAQRVQFRDQGLQRRAHGVDLRFDCVLLLGSQ</sequence>
<evidence type="ECO:0000313" key="1">
    <source>
        <dbReference type="EMBL" id="ABF77531.1"/>
    </source>
</evidence>
<accession>A0A0H2XSQ9</accession>
<organism evidence="1">
    <name type="scientific">Burkholderia orbicola (strain AU 1054)</name>
    <dbReference type="NCBI Taxonomy" id="331271"/>
    <lineage>
        <taxon>Bacteria</taxon>
        <taxon>Pseudomonadati</taxon>
        <taxon>Pseudomonadota</taxon>
        <taxon>Betaproteobacteria</taxon>
        <taxon>Burkholderiales</taxon>
        <taxon>Burkholderiaceae</taxon>
        <taxon>Burkholderia</taxon>
        <taxon>Burkholderia cepacia complex</taxon>
        <taxon>Burkholderia orbicola</taxon>
    </lineage>
</organism>